<dbReference type="RefSeq" id="WP_213163034.1">
    <property type="nucleotide sequence ID" value="NZ_CP058214.1"/>
</dbReference>
<dbReference type="PANTHER" id="PTHR43537:SF24">
    <property type="entry name" value="GLUCONATE OPERON TRANSCRIPTIONAL REPRESSOR"/>
    <property type="match status" value="1"/>
</dbReference>
<accession>A0A7S8C1T8</accession>
<feature type="domain" description="HTH gntR-type" evidence="4">
    <location>
        <begin position="15"/>
        <end position="82"/>
    </location>
</feature>
<evidence type="ECO:0000259" key="4">
    <source>
        <dbReference type="PROSITE" id="PS50949"/>
    </source>
</evidence>
<dbReference type="InterPro" id="IPR036390">
    <property type="entry name" value="WH_DNA-bd_sf"/>
</dbReference>
<evidence type="ECO:0000256" key="2">
    <source>
        <dbReference type="ARBA" id="ARBA00023125"/>
    </source>
</evidence>
<evidence type="ECO:0000256" key="3">
    <source>
        <dbReference type="ARBA" id="ARBA00023163"/>
    </source>
</evidence>
<keyword evidence="3" id="KW-0804">Transcription</keyword>
<dbReference type="SMART" id="SM00345">
    <property type="entry name" value="HTH_GNTR"/>
    <property type="match status" value="1"/>
</dbReference>
<dbReference type="InterPro" id="IPR008920">
    <property type="entry name" value="TF_FadR/GntR_C"/>
</dbReference>
<dbReference type="EMBL" id="CP058214">
    <property type="protein sequence ID" value="QPC41807.1"/>
    <property type="molecule type" value="Genomic_DNA"/>
</dbReference>
<keyword evidence="1" id="KW-0805">Transcription regulation</keyword>
<dbReference type="PRINTS" id="PR00035">
    <property type="entry name" value="HTHGNTR"/>
</dbReference>
<name>A0A7S8C1T8_9HYPH</name>
<proteinExistence type="predicted"/>
<reference evidence="5 6" key="1">
    <citation type="submission" date="2020-06" db="EMBL/GenBank/DDBJ databases">
        <title>Genome sequence of 2 isolates from Red Sea Mangroves.</title>
        <authorList>
            <person name="Sefrji F."/>
            <person name="Michoud G."/>
            <person name="Merlino G."/>
            <person name="Daffonchio D."/>
        </authorList>
    </citation>
    <scope>NUCLEOTIDE SEQUENCE [LARGE SCALE GENOMIC DNA]</scope>
    <source>
        <strain evidence="5 6">R1DC25</strain>
    </source>
</reference>
<dbReference type="GO" id="GO:0003677">
    <property type="term" value="F:DNA binding"/>
    <property type="evidence" value="ECO:0007669"/>
    <property type="project" value="UniProtKB-KW"/>
</dbReference>
<organism evidence="5 6">
    <name type="scientific">Kaustia mangrovi</name>
    <dbReference type="NCBI Taxonomy" id="2593653"/>
    <lineage>
        <taxon>Bacteria</taxon>
        <taxon>Pseudomonadati</taxon>
        <taxon>Pseudomonadota</taxon>
        <taxon>Alphaproteobacteria</taxon>
        <taxon>Hyphomicrobiales</taxon>
        <taxon>Parvibaculaceae</taxon>
        <taxon>Kaustia</taxon>
    </lineage>
</organism>
<dbReference type="PANTHER" id="PTHR43537">
    <property type="entry name" value="TRANSCRIPTIONAL REGULATOR, GNTR FAMILY"/>
    <property type="match status" value="1"/>
</dbReference>
<dbReference type="Proteomes" id="UP000593594">
    <property type="component" value="Chromosome"/>
</dbReference>
<dbReference type="Gene3D" id="1.20.120.530">
    <property type="entry name" value="GntR ligand-binding domain-like"/>
    <property type="match status" value="1"/>
</dbReference>
<gene>
    <name evidence="5" type="ORF">HW532_03210</name>
</gene>
<dbReference type="InterPro" id="IPR000524">
    <property type="entry name" value="Tscrpt_reg_HTH_GntR"/>
</dbReference>
<dbReference type="Pfam" id="PF00392">
    <property type="entry name" value="GntR"/>
    <property type="match status" value="1"/>
</dbReference>
<keyword evidence="2" id="KW-0238">DNA-binding</keyword>
<dbReference type="SUPFAM" id="SSF46785">
    <property type="entry name" value="Winged helix' DNA-binding domain"/>
    <property type="match status" value="1"/>
</dbReference>
<evidence type="ECO:0000256" key="1">
    <source>
        <dbReference type="ARBA" id="ARBA00023015"/>
    </source>
</evidence>
<dbReference type="InterPro" id="IPR011711">
    <property type="entry name" value="GntR_C"/>
</dbReference>
<dbReference type="KEGG" id="kmn:HW532_03210"/>
<dbReference type="Gene3D" id="1.10.10.10">
    <property type="entry name" value="Winged helix-like DNA-binding domain superfamily/Winged helix DNA-binding domain"/>
    <property type="match status" value="1"/>
</dbReference>
<dbReference type="GO" id="GO:0003700">
    <property type="term" value="F:DNA-binding transcription factor activity"/>
    <property type="evidence" value="ECO:0007669"/>
    <property type="project" value="InterPro"/>
</dbReference>
<protein>
    <submittedName>
        <fullName evidence="5">GntR family transcriptional regulator</fullName>
    </submittedName>
</protein>
<dbReference type="SMART" id="SM00895">
    <property type="entry name" value="FCD"/>
    <property type="match status" value="1"/>
</dbReference>
<dbReference type="InterPro" id="IPR036388">
    <property type="entry name" value="WH-like_DNA-bd_sf"/>
</dbReference>
<evidence type="ECO:0000313" key="5">
    <source>
        <dbReference type="EMBL" id="QPC41807.1"/>
    </source>
</evidence>
<dbReference type="CDD" id="cd07377">
    <property type="entry name" value="WHTH_GntR"/>
    <property type="match status" value="1"/>
</dbReference>
<dbReference type="AlphaFoldDB" id="A0A7S8C1T8"/>
<keyword evidence="6" id="KW-1185">Reference proteome</keyword>
<evidence type="ECO:0000313" key="6">
    <source>
        <dbReference type="Proteomes" id="UP000593594"/>
    </source>
</evidence>
<dbReference type="Pfam" id="PF07729">
    <property type="entry name" value="FCD"/>
    <property type="match status" value="1"/>
</dbReference>
<sequence length="228" mass="24909">MSKDLQMKGLAIEKQTLVVQAKAALRREIVSGRLRAGERLREMPLAETFGLSRGTLRAALSELEREGLVERRAYSGWSVTAFTSADAHELYTLRQALEGLAARLAAQAARTRPAHDLNEALARLKRACALGERSDVVEADLALHLQVIEMAGHTRLKSLYEGLSDQIRVFIATSDAGVEDESAVYEEHRRLVAAILSGNPDLAESVAHEHNAAAGEALYRRISALDDS</sequence>
<dbReference type="SUPFAM" id="SSF48008">
    <property type="entry name" value="GntR ligand-binding domain-like"/>
    <property type="match status" value="1"/>
</dbReference>
<dbReference type="PROSITE" id="PS50949">
    <property type="entry name" value="HTH_GNTR"/>
    <property type="match status" value="1"/>
</dbReference>